<keyword evidence="1" id="KW-0732">Signal</keyword>
<protein>
    <submittedName>
        <fullName evidence="2">Uncharacterized protein</fullName>
    </submittedName>
</protein>
<comment type="caution">
    <text evidence="2">The sequence shown here is derived from an EMBL/GenBank/DDBJ whole genome shotgun (WGS) entry which is preliminary data.</text>
</comment>
<gene>
    <name evidence="2" type="ORF">RDWZM_006927</name>
</gene>
<feature type="signal peptide" evidence="1">
    <location>
        <begin position="1"/>
        <end position="20"/>
    </location>
</feature>
<dbReference type="EMBL" id="JAPWDV010000002">
    <property type="protein sequence ID" value="KAJ6221115.1"/>
    <property type="molecule type" value="Genomic_DNA"/>
</dbReference>
<feature type="chain" id="PRO_5040154594" evidence="1">
    <location>
        <begin position="21"/>
        <end position="223"/>
    </location>
</feature>
<organism evidence="2 3">
    <name type="scientific">Blomia tropicalis</name>
    <name type="common">Mite</name>
    <dbReference type="NCBI Taxonomy" id="40697"/>
    <lineage>
        <taxon>Eukaryota</taxon>
        <taxon>Metazoa</taxon>
        <taxon>Ecdysozoa</taxon>
        <taxon>Arthropoda</taxon>
        <taxon>Chelicerata</taxon>
        <taxon>Arachnida</taxon>
        <taxon>Acari</taxon>
        <taxon>Acariformes</taxon>
        <taxon>Sarcoptiformes</taxon>
        <taxon>Astigmata</taxon>
        <taxon>Glycyphagoidea</taxon>
        <taxon>Echimyopodidae</taxon>
        <taxon>Blomia</taxon>
    </lineage>
</organism>
<evidence type="ECO:0000313" key="3">
    <source>
        <dbReference type="Proteomes" id="UP001142055"/>
    </source>
</evidence>
<dbReference type="Proteomes" id="UP001142055">
    <property type="component" value="Chromosome 2"/>
</dbReference>
<evidence type="ECO:0000313" key="2">
    <source>
        <dbReference type="EMBL" id="KAJ6221115.1"/>
    </source>
</evidence>
<sequence length="223" mass="26202">MARFIIVGIIFAITIVHGSAQQNFNYEQEYLSVINELPANLRVKDFYVNRPACEIDEVKYTNNVLHDIQNAAFTDHYNKDADHHMYNYTTKQAYLTSDVVIRFSPWYRGSLGLDQLTLNLNASVVFEYHIGRGDYYLKNKQVRENLYAFGSIYLTSKEQMNNVKIGQNDKQCGHMLRLVEFKNLLQIRDGFYNALSNACEDEMTKIIKNRNFFKNYRVVQRDY</sequence>
<proteinExistence type="predicted"/>
<name>A0A9Q0M8H5_BLOTA</name>
<dbReference type="AlphaFoldDB" id="A0A9Q0M8H5"/>
<reference evidence="2" key="1">
    <citation type="submission" date="2022-12" db="EMBL/GenBank/DDBJ databases">
        <title>Genome assemblies of Blomia tropicalis.</title>
        <authorList>
            <person name="Cui Y."/>
        </authorList>
    </citation>
    <scope>NUCLEOTIDE SEQUENCE</scope>
    <source>
        <tissue evidence="2">Adult mites</tissue>
    </source>
</reference>
<evidence type="ECO:0000256" key="1">
    <source>
        <dbReference type="SAM" id="SignalP"/>
    </source>
</evidence>
<accession>A0A9Q0M8H5</accession>
<keyword evidence="3" id="KW-1185">Reference proteome</keyword>